<reference evidence="2" key="1">
    <citation type="submission" date="2016-03" db="EMBL/GenBank/DDBJ databases">
        <authorList>
            <person name="Guldener U."/>
        </authorList>
    </citation>
    <scope>NUCLEOTIDE SEQUENCE [LARGE SCALE GENOMIC DNA]</scope>
</reference>
<evidence type="ECO:0000313" key="2">
    <source>
        <dbReference type="Proteomes" id="UP000177625"/>
    </source>
</evidence>
<accession>A0A1E1MJQ0</accession>
<gene>
    <name evidence="1" type="ORF">RSE6_10118</name>
</gene>
<evidence type="ECO:0000313" key="1">
    <source>
        <dbReference type="EMBL" id="CZT49297.1"/>
    </source>
</evidence>
<sequence>MDLGIMVLPWSISAIPLFSKSCIPELVLVATISTMIKFSRHITVYGVLNEIPKPPFVGNPSAEKKRYSIRMFGLLGNPTLHLQTSGSCVLRQAKKDRIVEISSDGETFRKSPHAQQSVAVGKYVSIAKFKRSEVNLIEPKVCNLSICQPTGTELDLFPTIDFGQPRAKTIKLYILTRLPSRQNCKIILLIYITYISTSGYLLNFHASCHFLNTSIIDIQFRLLHAHLRFLPTSNFECHAPLNPLQNPSL</sequence>
<name>A0A1E1MJQ0_RHYSE</name>
<keyword evidence="2" id="KW-1185">Reference proteome</keyword>
<dbReference type="Proteomes" id="UP000177625">
    <property type="component" value="Unassembled WGS sequence"/>
</dbReference>
<protein>
    <submittedName>
        <fullName evidence="1">Uncharacterized protein</fullName>
    </submittedName>
</protein>
<proteinExistence type="predicted"/>
<dbReference type="EMBL" id="FJVC01000375">
    <property type="protein sequence ID" value="CZT49297.1"/>
    <property type="molecule type" value="Genomic_DNA"/>
</dbReference>
<organism evidence="1 2">
    <name type="scientific">Rhynchosporium secalis</name>
    <name type="common">Barley scald fungus</name>
    <dbReference type="NCBI Taxonomy" id="38038"/>
    <lineage>
        <taxon>Eukaryota</taxon>
        <taxon>Fungi</taxon>
        <taxon>Dikarya</taxon>
        <taxon>Ascomycota</taxon>
        <taxon>Pezizomycotina</taxon>
        <taxon>Leotiomycetes</taxon>
        <taxon>Helotiales</taxon>
        <taxon>Ploettnerulaceae</taxon>
        <taxon>Rhynchosporium</taxon>
    </lineage>
</organism>
<dbReference type="AlphaFoldDB" id="A0A1E1MJQ0"/>